<dbReference type="OrthoDB" id="9798130at2"/>
<proteinExistence type="predicted"/>
<evidence type="ECO:0008006" key="3">
    <source>
        <dbReference type="Google" id="ProtNLM"/>
    </source>
</evidence>
<dbReference type="AlphaFoldDB" id="A0A1I0ECY9"/>
<dbReference type="PIRSF" id="PIRSF025560">
    <property type="entry name" value="UCP025560"/>
    <property type="match status" value="1"/>
</dbReference>
<gene>
    <name evidence="1" type="ORF">SAMN02583745_02336</name>
</gene>
<dbReference type="Proteomes" id="UP000242642">
    <property type="component" value="Unassembled WGS sequence"/>
</dbReference>
<keyword evidence="2" id="KW-1185">Reference proteome</keyword>
<accession>A0A1I0ECY9</accession>
<dbReference type="Pfam" id="PF07027">
    <property type="entry name" value="DUF1318"/>
    <property type="match status" value="1"/>
</dbReference>
<organism evidence="1 2">
    <name type="scientific">Thorsellia anophelis DSM 18579</name>
    <dbReference type="NCBI Taxonomy" id="1123402"/>
    <lineage>
        <taxon>Bacteria</taxon>
        <taxon>Pseudomonadati</taxon>
        <taxon>Pseudomonadota</taxon>
        <taxon>Gammaproteobacteria</taxon>
        <taxon>Enterobacterales</taxon>
        <taxon>Thorselliaceae</taxon>
        <taxon>Thorsellia</taxon>
    </lineage>
</organism>
<dbReference type="RefSeq" id="WP_093321296.1">
    <property type="nucleotide sequence ID" value="NZ_FOHV01000025.1"/>
</dbReference>
<evidence type="ECO:0000313" key="2">
    <source>
        <dbReference type="Proteomes" id="UP000242642"/>
    </source>
</evidence>
<dbReference type="EMBL" id="FOHV01000025">
    <property type="protein sequence ID" value="SET43071.1"/>
    <property type="molecule type" value="Genomic_DNA"/>
</dbReference>
<dbReference type="InterPro" id="IPR008309">
    <property type="entry name" value="YdbL"/>
</dbReference>
<reference evidence="2" key="1">
    <citation type="submission" date="2016-10" db="EMBL/GenBank/DDBJ databases">
        <authorList>
            <person name="Varghese N."/>
            <person name="Submissions S."/>
        </authorList>
    </citation>
    <scope>NUCLEOTIDE SEQUENCE [LARGE SCALE GENOMIC DNA]</scope>
    <source>
        <strain evidence="2">DSM 18579</strain>
    </source>
</reference>
<evidence type="ECO:0000313" key="1">
    <source>
        <dbReference type="EMBL" id="SET43071.1"/>
    </source>
</evidence>
<dbReference type="PROSITE" id="PS51257">
    <property type="entry name" value="PROKAR_LIPOPROTEIN"/>
    <property type="match status" value="1"/>
</dbReference>
<sequence>MTYKNKLIIILIFSISYCLFLTACISPVFADNGIVNLKLAKENNWVGETLDGYIDILDETYHSSPMTRERLLKFVDEINHKRAEAYRKIASENHLSTEIIAKIAGQKQIEMASKGHYIKGINGQWTQKK</sequence>
<protein>
    <recommendedName>
        <fullName evidence="3">DUF1318 domain-containing protein</fullName>
    </recommendedName>
</protein>
<name>A0A1I0ECY9_9GAMM</name>
<dbReference type="STRING" id="1123402.SAMN02583745_02336"/>